<dbReference type="AlphaFoldDB" id="A0A1M7R953"/>
<dbReference type="EMBL" id="FRCX01000015">
    <property type="protein sequence ID" value="SHN42776.1"/>
    <property type="molecule type" value="Genomic_DNA"/>
</dbReference>
<sequence length="644" mass="70497">MDFTFIVGWALLHFLWQGLLIGWSVALAMFLLRKARPQTRYAVACAGLLLCAALPLSSIIVQALDARAAGGTSAVTTLVLSATGQGADGAAAITFVTDSTLNAVQELLRRQLPWIVGLWLAGAALMALRLAVGLKWVADRTRPDEYSRNPYWQRRLSELARRFGIEQHVRLGVVDRLDSPITAGCWKPIVLVPAALVTGMPADLLEALLAHELAHIKRHDYLVNLVQSTIEIILFYHPSVWAISRRIRNEREQIADDLAVEMLGQPQKLAQALSQLDQFQFDTTQLAHAAHGGNLMSRIKRLLRPDVEPVSWKMAIPLAGLLAAGTVFYVQAAPQPSEPPAPPAVVAPTAPAAPPALPAVPAEPASPAVPALPAIPALPAAPPKPPKPAKVPRVASGDDSRSYVIVRGGKDTMTVSANTRDIRNVSRLRERVKGDFLWFREGDKTYLIQDAAVLAKVDAAWTPVNTIGEQMNEQGKKMEAQGKIMDALGEQMDAVAHKAEAGTERDMQAQQRKMEQVAREQDAIARRIERASRELARDSSEEKVRAFQKQQASLQAEMAPLQQKMADYQREMAPQMAKLQAMQEPMRALNQKMAEASRPMGELNQRMGELNVKHAEAVREAERALRALMQESMQNGKAVPTPAA</sequence>
<dbReference type="Gene3D" id="3.30.2010.10">
    <property type="entry name" value="Metalloproteases ('zincins'), catalytic domain"/>
    <property type="match status" value="1"/>
</dbReference>
<reference evidence="5" key="1">
    <citation type="submission" date="2016-11" db="EMBL/GenBank/DDBJ databases">
        <authorList>
            <person name="Varghese N."/>
            <person name="Submissions S."/>
        </authorList>
    </citation>
    <scope>NUCLEOTIDE SEQUENCE [LARGE SCALE GENOMIC DNA]</scope>
    <source>
        <strain evidence="5">Sac-22</strain>
    </source>
</reference>
<evidence type="ECO:0000313" key="5">
    <source>
        <dbReference type="Proteomes" id="UP000184339"/>
    </source>
</evidence>
<keyword evidence="2" id="KW-0812">Transmembrane</keyword>
<keyword evidence="5" id="KW-1185">Reference proteome</keyword>
<dbReference type="CDD" id="cd07341">
    <property type="entry name" value="M56_BlaR1_MecR1_like"/>
    <property type="match status" value="1"/>
</dbReference>
<evidence type="ECO:0000259" key="3">
    <source>
        <dbReference type="Pfam" id="PF05569"/>
    </source>
</evidence>
<name>A0A1M7R953_9BURK</name>
<organism evidence="4 5">
    <name type="scientific">Duganella sacchari</name>
    <dbReference type="NCBI Taxonomy" id="551987"/>
    <lineage>
        <taxon>Bacteria</taxon>
        <taxon>Pseudomonadati</taxon>
        <taxon>Pseudomonadota</taxon>
        <taxon>Betaproteobacteria</taxon>
        <taxon>Burkholderiales</taxon>
        <taxon>Oxalobacteraceae</taxon>
        <taxon>Telluria group</taxon>
        <taxon>Duganella</taxon>
    </lineage>
</organism>
<dbReference type="PANTHER" id="PTHR34978:SF3">
    <property type="entry name" value="SLR0241 PROTEIN"/>
    <property type="match status" value="1"/>
</dbReference>
<feature type="transmembrane region" description="Helical" evidence="2">
    <location>
        <begin position="41"/>
        <end position="64"/>
    </location>
</feature>
<evidence type="ECO:0000313" key="4">
    <source>
        <dbReference type="EMBL" id="SHN42776.1"/>
    </source>
</evidence>
<dbReference type="STRING" id="551987.SAMN05192549_11510"/>
<keyword evidence="2" id="KW-1133">Transmembrane helix</keyword>
<dbReference type="Proteomes" id="UP000184339">
    <property type="component" value="Unassembled WGS sequence"/>
</dbReference>
<dbReference type="OrthoDB" id="15218at2"/>
<evidence type="ECO:0000256" key="1">
    <source>
        <dbReference type="SAM" id="Coils"/>
    </source>
</evidence>
<keyword evidence="2" id="KW-0472">Membrane</keyword>
<dbReference type="InterPro" id="IPR052173">
    <property type="entry name" value="Beta-lactam_resp_regulator"/>
</dbReference>
<keyword evidence="1" id="KW-0175">Coiled coil</keyword>
<gene>
    <name evidence="4" type="ORF">SAMN05192549_11510</name>
</gene>
<accession>A0A1M7R953</accession>
<feature type="transmembrane region" description="Helical" evidence="2">
    <location>
        <begin position="112"/>
        <end position="132"/>
    </location>
</feature>
<proteinExistence type="predicted"/>
<dbReference type="InterPro" id="IPR008756">
    <property type="entry name" value="Peptidase_M56"/>
</dbReference>
<dbReference type="RefSeq" id="WP_072788928.1">
    <property type="nucleotide sequence ID" value="NZ_FRCX01000015.1"/>
</dbReference>
<dbReference type="PANTHER" id="PTHR34978">
    <property type="entry name" value="POSSIBLE SENSOR-TRANSDUCER PROTEIN BLAR"/>
    <property type="match status" value="1"/>
</dbReference>
<feature type="coiled-coil region" evidence="1">
    <location>
        <begin position="500"/>
        <end position="571"/>
    </location>
</feature>
<evidence type="ECO:0000256" key="2">
    <source>
        <dbReference type="SAM" id="Phobius"/>
    </source>
</evidence>
<feature type="transmembrane region" description="Helical" evidence="2">
    <location>
        <begin position="6"/>
        <end position="32"/>
    </location>
</feature>
<feature type="domain" description="Peptidase M56" evidence="3">
    <location>
        <begin position="28"/>
        <end position="266"/>
    </location>
</feature>
<dbReference type="Pfam" id="PF05569">
    <property type="entry name" value="Peptidase_M56"/>
    <property type="match status" value="1"/>
</dbReference>
<protein>
    <submittedName>
        <fullName evidence="4">Signal transducer regulating beta-lactamase production, contains metallopeptidase domain</fullName>
    </submittedName>
</protein>